<dbReference type="Proteomes" id="UP001301958">
    <property type="component" value="Unassembled WGS sequence"/>
</dbReference>
<dbReference type="InterPro" id="IPR056884">
    <property type="entry name" value="NPHP3-like_N"/>
</dbReference>
<dbReference type="PANTHER" id="PTHR10039">
    <property type="entry name" value="AMELOGENIN"/>
    <property type="match status" value="1"/>
</dbReference>
<keyword evidence="1" id="KW-0677">Repeat</keyword>
<dbReference type="Pfam" id="PF24883">
    <property type="entry name" value="NPHP3_N"/>
    <property type="match status" value="1"/>
</dbReference>
<dbReference type="InterPro" id="IPR027417">
    <property type="entry name" value="P-loop_NTPase"/>
</dbReference>
<name>A0AAN7BGW6_9PEZI</name>
<organism evidence="3 4">
    <name type="scientific">Podospora fimiseda</name>
    <dbReference type="NCBI Taxonomy" id="252190"/>
    <lineage>
        <taxon>Eukaryota</taxon>
        <taxon>Fungi</taxon>
        <taxon>Dikarya</taxon>
        <taxon>Ascomycota</taxon>
        <taxon>Pezizomycotina</taxon>
        <taxon>Sordariomycetes</taxon>
        <taxon>Sordariomycetidae</taxon>
        <taxon>Sordariales</taxon>
        <taxon>Podosporaceae</taxon>
        <taxon>Podospora</taxon>
    </lineage>
</organism>
<feature type="domain" description="Nephrocystin 3-like N-terminal" evidence="2">
    <location>
        <begin position="18"/>
        <end position="193"/>
    </location>
</feature>
<reference evidence="3" key="1">
    <citation type="journal article" date="2023" name="Mol. Phylogenet. Evol.">
        <title>Genome-scale phylogeny and comparative genomics of the fungal order Sordariales.</title>
        <authorList>
            <person name="Hensen N."/>
            <person name="Bonometti L."/>
            <person name="Westerberg I."/>
            <person name="Brannstrom I.O."/>
            <person name="Guillou S."/>
            <person name="Cros-Aarteil S."/>
            <person name="Calhoun S."/>
            <person name="Haridas S."/>
            <person name="Kuo A."/>
            <person name="Mondo S."/>
            <person name="Pangilinan J."/>
            <person name="Riley R."/>
            <person name="LaButti K."/>
            <person name="Andreopoulos B."/>
            <person name="Lipzen A."/>
            <person name="Chen C."/>
            <person name="Yan M."/>
            <person name="Daum C."/>
            <person name="Ng V."/>
            <person name="Clum A."/>
            <person name="Steindorff A."/>
            <person name="Ohm R.A."/>
            <person name="Martin F."/>
            <person name="Silar P."/>
            <person name="Natvig D.O."/>
            <person name="Lalanne C."/>
            <person name="Gautier V."/>
            <person name="Ament-Velasquez S.L."/>
            <person name="Kruys A."/>
            <person name="Hutchinson M.I."/>
            <person name="Powell A.J."/>
            <person name="Barry K."/>
            <person name="Miller A.N."/>
            <person name="Grigoriev I.V."/>
            <person name="Debuchy R."/>
            <person name="Gladieux P."/>
            <person name="Hiltunen Thoren M."/>
            <person name="Johannesson H."/>
        </authorList>
    </citation>
    <scope>NUCLEOTIDE SEQUENCE</scope>
    <source>
        <strain evidence="3">CBS 990.96</strain>
    </source>
</reference>
<evidence type="ECO:0000313" key="4">
    <source>
        <dbReference type="Proteomes" id="UP001301958"/>
    </source>
</evidence>
<gene>
    <name evidence="3" type="ORF">QBC38DRAFT_503395</name>
</gene>
<accession>A0AAN7BGW6</accession>
<evidence type="ECO:0000313" key="3">
    <source>
        <dbReference type="EMBL" id="KAK4223131.1"/>
    </source>
</evidence>
<dbReference type="EMBL" id="MU865438">
    <property type="protein sequence ID" value="KAK4223131.1"/>
    <property type="molecule type" value="Genomic_DNA"/>
</dbReference>
<reference evidence="3" key="2">
    <citation type="submission" date="2023-05" db="EMBL/GenBank/DDBJ databases">
        <authorList>
            <consortium name="Lawrence Berkeley National Laboratory"/>
            <person name="Steindorff A."/>
            <person name="Hensen N."/>
            <person name="Bonometti L."/>
            <person name="Westerberg I."/>
            <person name="Brannstrom I.O."/>
            <person name="Guillou S."/>
            <person name="Cros-Aarteil S."/>
            <person name="Calhoun S."/>
            <person name="Haridas S."/>
            <person name="Kuo A."/>
            <person name="Mondo S."/>
            <person name="Pangilinan J."/>
            <person name="Riley R."/>
            <person name="Labutti K."/>
            <person name="Andreopoulos B."/>
            <person name="Lipzen A."/>
            <person name="Chen C."/>
            <person name="Yanf M."/>
            <person name="Daum C."/>
            <person name="Ng V."/>
            <person name="Clum A."/>
            <person name="Ohm R."/>
            <person name="Martin F."/>
            <person name="Silar P."/>
            <person name="Natvig D."/>
            <person name="Lalanne C."/>
            <person name="Gautier V."/>
            <person name="Ament-Velasquez S.L."/>
            <person name="Kruys A."/>
            <person name="Hutchinson M.I."/>
            <person name="Powell A.J."/>
            <person name="Barry K."/>
            <person name="Miller A.N."/>
            <person name="Grigoriev I.V."/>
            <person name="Debuchy R."/>
            <person name="Gladieux P."/>
            <person name="Thoren M.H."/>
            <person name="Johannesson H."/>
        </authorList>
    </citation>
    <scope>NUCLEOTIDE SEQUENCE</scope>
    <source>
        <strain evidence="3">CBS 990.96</strain>
    </source>
</reference>
<sequence length="546" mass="61458">MATITKHRPIPSTPWFFEWIFDSLQYRLWKEAKTPTRLLRLVGGTGSGKTSFATLAVKRLEQQDNDSNPHSQKPSIVLSVFLKSKEDTQSPAAAVTQEQNNDLFSVQFLAEIERQLDVALKLDNIPTPPTSPQDQTSEAILSSIGFKLHRFSDVYLVVDDLDSLWILPKEYIKVEHHLEVLRSQGVRVLITSRSTFQLPTVVTICDVNLAGDDDLDSESYDEQPAEQTHWHDEENDTLDGLVTWWSCDHPDHDEGPFVICSPCKSAGFTCGNTSHPPPMFTPIPRPITLDLATVPPDDLASFIVHHLQLEHGHFWDMPLDPSPFDPHDLAAPKRIYPPLSPLGKRLLSSIPDQPSDDANDLVSKVKELSGHNITDALHRLELVHQAESLDDIKHARDRLPSNIVDMFTGIFERQIQSRLEGDFGQEVKMRAALALHTIRIVGNCQGTECNDDDEEEEDEVCDDGVLAFKLLKKRLMQEDKKCGHGFTEILEGKYGLDELLGAAGGLLVINTDMNQRVSFFSPSFYQYVKERYNEFLAGKECGSRSR</sequence>
<protein>
    <recommendedName>
        <fullName evidence="2">Nephrocystin 3-like N-terminal domain-containing protein</fullName>
    </recommendedName>
</protein>
<dbReference type="SUPFAM" id="SSF52540">
    <property type="entry name" value="P-loop containing nucleoside triphosphate hydrolases"/>
    <property type="match status" value="1"/>
</dbReference>
<evidence type="ECO:0000256" key="1">
    <source>
        <dbReference type="ARBA" id="ARBA00022737"/>
    </source>
</evidence>
<proteinExistence type="predicted"/>
<dbReference type="Gene3D" id="3.40.50.300">
    <property type="entry name" value="P-loop containing nucleotide triphosphate hydrolases"/>
    <property type="match status" value="1"/>
</dbReference>
<evidence type="ECO:0000259" key="2">
    <source>
        <dbReference type="Pfam" id="PF24883"/>
    </source>
</evidence>
<keyword evidence="4" id="KW-1185">Reference proteome</keyword>
<dbReference type="AlphaFoldDB" id="A0AAN7BGW6"/>
<comment type="caution">
    <text evidence="3">The sequence shown here is derived from an EMBL/GenBank/DDBJ whole genome shotgun (WGS) entry which is preliminary data.</text>
</comment>